<feature type="domain" description="HTH myb-type" evidence="3">
    <location>
        <begin position="27"/>
        <end position="79"/>
    </location>
</feature>
<dbReference type="PROSITE" id="PS50090">
    <property type="entry name" value="MYB_LIKE"/>
    <property type="match status" value="2"/>
</dbReference>
<dbReference type="EMBL" id="JAPFFF010000021">
    <property type="protein sequence ID" value="KAK8853873.1"/>
    <property type="molecule type" value="Genomic_DNA"/>
</dbReference>
<proteinExistence type="predicted"/>
<feature type="region of interest" description="Disordered" evidence="1">
    <location>
        <begin position="191"/>
        <end position="210"/>
    </location>
</feature>
<dbReference type="PANTHER" id="PTHR45614:SF253">
    <property type="entry name" value="CHROMOSOME UNDETERMINED SCAFFOLD_38, WHOLE GENOME SHOTGUN SEQUENCE"/>
    <property type="match status" value="1"/>
</dbReference>
<dbReference type="PROSITE" id="PS51294">
    <property type="entry name" value="HTH_MYB"/>
    <property type="match status" value="2"/>
</dbReference>
<dbReference type="PANTHER" id="PTHR45614">
    <property type="entry name" value="MYB PROTEIN-RELATED"/>
    <property type="match status" value="1"/>
</dbReference>
<dbReference type="Pfam" id="PF00249">
    <property type="entry name" value="Myb_DNA-binding"/>
    <property type="match status" value="2"/>
</dbReference>
<dbReference type="InterPro" id="IPR001005">
    <property type="entry name" value="SANT/Myb"/>
</dbReference>
<accession>A0ABR2HXR9</accession>
<evidence type="ECO:0000313" key="5">
    <source>
        <dbReference type="Proteomes" id="UP001470230"/>
    </source>
</evidence>
<evidence type="ECO:0008006" key="6">
    <source>
        <dbReference type="Google" id="ProtNLM"/>
    </source>
</evidence>
<sequence length="436" mass="51008">MNRSSWEINLEEISEIKPEHIQKVCQCRRRVFTTEEDQLIADLVSSQKFKNWHEIAQKLHGRTARQCRDRWTNYLSPSNSFAPWTQEEDELIVQKVNEIGTKWSTIAKYIKGRSDNTIKNRWYSGLKKNCVMGQNGLYSLKTSNVDKFPASAKTTSNFNSAKPGEGKSTMRVKASPQKQKTKFAYSNQTIKPQVESPPKLHTKQPPIAQEPEHQLPFSQVPSEHSLNPKFIPNKCSPALCHPKEHVFQSHPQDHTIQFQCQKPLQIQKTQEQFYQQIPQDQPRDTYQVSQLLQASLPSIHQTMLFQRNISNQAQYLPLTMKVSNQTFFPESQASQIQFKLNMPIQYLNPQNQVLQRQPQPQLQQQQNHTKHQLHQIQQPPQKPKQFMLPELEMEMEMEAEAESQAEDSFWDRQIFNQVNDLNKDPFQIPELYGEWF</sequence>
<dbReference type="InterPro" id="IPR050560">
    <property type="entry name" value="MYB_TF"/>
</dbReference>
<protein>
    <recommendedName>
        <fullName evidence="6">Myb-like DNA-binding domain containing protein</fullName>
    </recommendedName>
</protein>
<name>A0ABR2HXR9_9EUKA</name>
<evidence type="ECO:0000313" key="4">
    <source>
        <dbReference type="EMBL" id="KAK8853873.1"/>
    </source>
</evidence>
<organism evidence="4 5">
    <name type="scientific">Tritrichomonas musculus</name>
    <dbReference type="NCBI Taxonomy" id="1915356"/>
    <lineage>
        <taxon>Eukaryota</taxon>
        <taxon>Metamonada</taxon>
        <taxon>Parabasalia</taxon>
        <taxon>Tritrichomonadida</taxon>
        <taxon>Tritrichomonadidae</taxon>
        <taxon>Tritrichomonas</taxon>
    </lineage>
</organism>
<feature type="domain" description="HTH myb-type" evidence="3">
    <location>
        <begin position="83"/>
        <end position="130"/>
    </location>
</feature>
<feature type="compositionally biased region" description="Low complexity" evidence="1">
    <location>
        <begin position="358"/>
        <end position="367"/>
    </location>
</feature>
<dbReference type="SMART" id="SM00717">
    <property type="entry name" value="SANT"/>
    <property type="match status" value="2"/>
</dbReference>
<evidence type="ECO:0000256" key="1">
    <source>
        <dbReference type="SAM" id="MobiDB-lite"/>
    </source>
</evidence>
<dbReference type="Proteomes" id="UP001470230">
    <property type="component" value="Unassembled WGS sequence"/>
</dbReference>
<feature type="region of interest" description="Disordered" evidence="1">
    <location>
        <begin position="358"/>
        <end position="383"/>
    </location>
</feature>
<gene>
    <name evidence="4" type="ORF">M9Y10_016416</name>
</gene>
<dbReference type="InterPro" id="IPR009057">
    <property type="entry name" value="Homeodomain-like_sf"/>
</dbReference>
<feature type="domain" description="Myb-like" evidence="2">
    <location>
        <begin position="28"/>
        <end position="75"/>
    </location>
</feature>
<dbReference type="CDD" id="cd00167">
    <property type="entry name" value="SANT"/>
    <property type="match status" value="2"/>
</dbReference>
<dbReference type="Gene3D" id="1.10.10.60">
    <property type="entry name" value="Homeodomain-like"/>
    <property type="match status" value="2"/>
</dbReference>
<dbReference type="SUPFAM" id="SSF46689">
    <property type="entry name" value="Homeodomain-like"/>
    <property type="match status" value="1"/>
</dbReference>
<evidence type="ECO:0000259" key="2">
    <source>
        <dbReference type="PROSITE" id="PS50090"/>
    </source>
</evidence>
<reference evidence="4 5" key="1">
    <citation type="submission" date="2024-04" db="EMBL/GenBank/DDBJ databases">
        <title>Tritrichomonas musculus Genome.</title>
        <authorList>
            <person name="Alves-Ferreira E."/>
            <person name="Grigg M."/>
            <person name="Lorenzi H."/>
            <person name="Galac M."/>
        </authorList>
    </citation>
    <scope>NUCLEOTIDE SEQUENCE [LARGE SCALE GENOMIC DNA]</scope>
    <source>
        <strain evidence="4 5">EAF2021</strain>
    </source>
</reference>
<comment type="caution">
    <text evidence="4">The sequence shown here is derived from an EMBL/GenBank/DDBJ whole genome shotgun (WGS) entry which is preliminary data.</text>
</comment>
<dbReference type="InterPro" id="IPR017930">
    <property type="entry name" value="Myb_dom"/>
</dbReference>
<evidence type="ECO:0000259" key="3">
    <source>
        <dbReference type="PROSITE" id="PS51294"/>
    </source>
</evidence>
<feature type="region of interest" description="Disordered" evidence="1">
    <location>
        <begin position="153"/>
        <end position="182"/>
    </location>
</feature>
<feature type="compositionally biased region" description="Low complexity" evidence="1">
    <location>
        <begin position="374"/>
        <end position="383"/>
    </location>
</feature>
<feature type="domain" description="Myb-like" evidence="2">
    <location>
        <begin position="76"/>
        <end position="126"/>
    </location>
</feature>
<keyword evidence="5" id="KW-1185">Reference proteome</keyword>